<evidence type="ECO:0008006" key="3">
    <source>
        <dbReference type="Google" id="ProtNLM"/>
    </source>
</evidence>
<reference evidence="1" key="1">
    <citation type="submission" date="2020-03" db="EMBL/GenBank/DDBJ databases">
        <title>A mixture of massive structural variations and highly conserved coding sequences in Ustilaginoidea virens genome.</title>
        <authorList>
            <person name="Zhang K."/>
            <person name="Zhao Z."/>
            <person name="Zhang Z."/>
            <person name="Li Y."/>
            <person name="Hsiang T."/>
            <person name="Sun W."/>
        </authorList>
    </citation>
    <scope>NUCLEOTIDE SEQUENCE</scope>
    <source>
        <strain evidence="1">UV-8b</strain>
    </source>
</reference>
<dbReference type="KEGG" id="uvi:66068390"/>
<evidence type="ECO:0000313" key="1">
    <source>
        <dbReference type="EMBL" id="QUC23372.1"/>
    </source>
</evidence>
<keyword evidence="2" id="KW-1185">Reference proteome</keyword>
<protein>
    <recommendedName>
        <fullName evidence="3">Apolipoprotein/apolipophorin</fullName>
    </recommendedName>
</protein>
<name>A0A8E5MKP6_USTVR</name>
<accession>A0A8E5MKP6</accession>
<sequence>MISSSQFSSRLVARSVPRSVARRVARQPRRYQSSSSSPSAVNFSGSHFTVGMIGGVVGAAVAYGIYSFTPAGRAASQINKAAIEAKKAYDAAAKKLQNSTPDADQAVNSIKQFAYSYAAWVPGGRVYVDAVFKDWDTVRESHKDEADKIVNDAYKELKALSKAGLSLDTASKAYDVLAEVSKNMANLGGEAISDILDNHPEAKEKFGGSIEKLQSMAKNYGPEAKKQVDETWKQIKDILAGGFSASNLDKARKLIDDKLQQVTNLGEDAWKKGIEAAKPYLDKNPKMKELIEKNTDSLKQGNVGELLEKVRSAAKSGSLDDLKKYVEDAASKAKESAKDKVSGNGDNFGLGKYLNMVPQGSDVLQKLQQISEVADKHKDEGEKLFKETVEEIKKVLEKQSEKGKTIVDKAKKDVK</sequence>
<organism evidence="1 2">
    <name type="scientific">Ustilaginoidea virens</name>
    <name type="common">Rice false smut fungus</name>
    <name type="synonym">Villosiclava virens</name>
    <dbReference type="NCBI Taxonomy" id="1159556"/>
    <lineage>
        <taxon>Eukaryota</taxon>
        <taxon>Fungi</taxon>
        <taxon>Dikarya</taxon>
        <taxon>Ascomycota</taxon>
        <taxon>Pezizomycotina</taxon>
        <taxon>Sordariomycetes</taxon>
        <taxon>Hypocreomycetidae</taxon>
        <taxon>Hypocreales</taxon>
        <taxon>Clavicipitaceae</taxon>
        <taxon>Ustilaginoidea</taxon>
    </lineage>
</organism>
<dbReference type="AlphaFoldDB" id="A0A8E5MKP6"/>
<dbReference type="Proteomes" id="UP000027002">
    <property type="component" value="Chromosome 6"/>
</dbReference>
<evidence type="ECO:0000313" key="2">
    <source>
        <dbReference type="Proteomes" id="UP000027002"/>
    </source>
</evidence>
<dbReference type="OrthoDB" id="3883941at2759"/>
<dbReference type="GeneID" id="66068390"/>
<gene>
    <name evidence="1" type="ORF">UV8b_07613</name>
</gene>
<dbReference type="EMBL" id="CP072758">
    <property type="protein sequence ID" value="QUC23372.1"/>
    <property type="molecule type" value="Genomic_DNA"/>
</dbReference>
<proteinExistence type="predicted"/>
<dbReference type="RefSeq" id="XP_043001045.1">
    <property type="nucleotide sequence ID" value="XM_043145110.1"/>
</dbReference>